<evidence type="ECO:0000256" key="8">
    <source>
        <dbReference type="ARBA" id="ARBA00022737"/>
    </source>
</evidence>
<comment type="function">
    <text evidence="13">Lignin degradation and detoxification of lignin-derived products.</text>
</comment>
<dbReference type="InterPro" id="IPR034285">
    <property type="entry name" value="CuRO_2_LCC"/>
</dbReference>
<dbReference type="Pfam" id="PF07732">
    <property type="entry name" value="Cu-oxidase_3"/>
    <property type="match status" value="1"/>
</dbReference>
<evidence type="ECO:0000256" key="2">
    <source>
        <dbReference type="ARBA" id="ARBA00004271"/>
    </source>
</evidence>
<gene>
    <name evidence="17" type="ORF">TorRG33x02_068080</name>
</gene>
<evidence type="ECO:0000256" key="11">
    <source>
        <dbReference type="ARBA" id="ARBA00023180"/>
    </source>
</evidence>
<evidence type="ECO:0000256" key="5">
    <source>
        <dbReference type="ARBA" id="ARBA00022523"/>
    </source>
</evidence>
<evidence type="ECO:0000256" key="9">
    <source>
        <dbReference type="ARBA" id="ARBA00023002"/>
    </source>
</evidence>
<organism evidence="17 18">
    <name type="scientific">Trema orientale</name>
    <name type="common">Charcoal tree</name>
    <name type="synonym">Celtis orientalis</name>
    <dbReference type="NCBI Taxonomy" id="63057"/>
    <lineage>
        <taxon>Eukaryota</taxon>
        <taxon>Viridiplantae</taxon>
        <taxon>Streptophyta</taxon>
        <taxon>Embryophyta</taxon>
        <taxon>Tracheophyta</taxon>
        <taxon>Spermatophyta</taxon>
        <taxon>Magnoliopsida</taxon>
        <taxon>eudicotyledons</taxon>
        <taxon>Gunneridae</taxon>
        <taxon>Pentapetalae</taxon>
        <taxon>rosids</taxon>
        <taxon>fabids</taxon>
        <taxon>Rosales</taxon>
        <taxon>Cannabaceae</taxon>
        <taxon>Trema</taxon>
    </lineage>
</organism>
<accession>A0A2P5FHQ2</accession>
<feature type="domain" description="Plastocyanin-like" evidence="16">
    <location>
        <begin position="35"/>
        <end position="145"/>
    </location>
</feature>
<evidence type="ECO:0000259" key="14">
    <source>
        <dbReference type="Pfam" id="PF00394"/>
    </source>
</evidence>
<comment type="similarity">
    <text evidence="3 13">Belongs to the multicopper oxidase family.</text>
</comment>
<dbReference type="GO" id="GO:0005507">
    <property type="term" value="F:copper ion binding"/>
    <property type="evidence" value="ECO:0007669"/>
    <property type="project" value="InterPro"/>
</dbReference>
<evidence type="ECO:0000256" key="13">
    <source>
        <dbReference type="RuleBase" id="RU361119"/>
    </source>
</evidence>
<keyword evidence="13" id="KW-0732">Signal</keyword>
<dbReference type="Pfam" id="PF00394">
    <property type="entry name" value="Cu-oxidase"/>
    <property type="match status" value="1"/>
</dbReference>
<dbReference type="FunFam" id="2.60.40.420:FF:000062">
    <property type="entry name" value="Laccase"/>
    <property type="match status" value="1"/>
</dbReference>
<dbReference type="InterPro" id="IPR017761">
    <property type="entry name" value="Laccase"/>
</dbReference>
<evidence type="ECO:0000259" key="16">
    <source>
        <dbReference type="Pfam" id="PF07732"/>
    </source>
</evidence>
<evidence type="ECO:0000259" key="15">
    <source>
        <dbReference type="Pfam" id="PF07731"/>
    </source>
</evidence>
<dbReference type="InterPro" id="IPR008972">
    <property type="entry name" value="Cupredoxin"/>
</dbReference>
<dbReference type="Pfam" id="PF07731">
    <property type="entry name" value="Cu-oxidase_2"/>
    <property type="match status" value="1"/>
</dbReference>
<dbReference type="InParanoid" id="A0A2P5FHQ2"/>
<comment type="subcellular location">
    <subcellularLocation>
        <location evidence="2 13">Secreted</location>
        <location evidence="2 13">Extracellular space</location>
        <location evidence="2 13">Apoplast</location>
    </subcellularLocation>
</comment>
<evidence type="ECO:0000313" key="18">
    <source>
        <dbReference type="Proteomes" id="UP000237000"/>
    </source>
</evidence>
<evidence type="ECO:0000256" key="3">
    <source>
        <dbReference type="ARBA" id="ARBA00010609"/>
    </source>
</evidence>
<dbReference type="EC" id="1.10.3.2" evidence="4 13"/>
<dbReference type="FunFam" id="2.60.40.420:FF:000049">
    <property type="entry name" value="Laccase"/>
    <property type="match status" value="1"/>
</dbReference>
<dbReference type="EMBL" id="JXTC01000032">
    <property type="protein sequence ID" value="PON97341.1"/>
    <property type="molecule type" value="Genomic_DNA"/>
</dbReference>
<dbReference type="PANTHER" id="PTHR11709">
    <property type="entry name" value="MULTI-COPPER OXIDASE"/>
    <property type="match status" value="1"/>
</dbReference>
<dbReference type="InterPro" id="IPR034288">
    <property type="entry name" value="CuRO_1_LCC"/>
</dbReference>
<keyword evidence="12 13" id="KW-0439">Lignin degradation</keyword>
<comment type="cofactor">
    <cofactor evidence="13">
        <name>Cu cation</name>
        <dbReference type="ChEBI" id="CHEBI:23378"/>
    </cofactor>
    <text evidence="13">Binds 4 Cu cations per monomer.</text>
</comment>
<dbReference type="Proteomes" id="UP000237000">
    <property type="component" value="Unassembled WGS sequence"/>
</dbReference>
<feature type="signal peptide" evidence="13">
    <location>
        <begin position="1"/>
        <end position="23"/>
    </location>
</feature>
<dbReference type="AlphaFoldDB" id="A0A2P5FHQ2"/>
<keyword evidence="7 13" id="KW-0479">Metal-binding</keyword>
<keyword evidence="8 13" id="KW-0677">Repeat</keyword>
<feature type="chain" id="PRO_5015020871" description="Laccase" evidence="13">
    <location>
        <begin position="24"/>
        <end position="525"/>
    </location>
</feature>
<keyword evidence="11" id="KW-0325">Glycoprotein</keyword>
<evidence type="ECO:0000256" key="10">
    <source>
        <dbReference type="ARBA" id="ARBA00023008"/>
    </source>
</evidence>
<protein>
    <recommendedName>
        <fullName evidence="4 13">Laccase</fullName>
        <ecNumber evidence="4 13">1.10.3.2</ecNumber>
    </recommendedName>
    <alternativeName>
        <fullName evidence="13">Benzenediol:oxygen oxidoreductase</fullName>
    </alternativeName>
    <alternativeName>
        <fullName evidence="13">Diphenol oxidase</fullName>
    </alternativeName>
    <alternativeName>
        <fullName evidence="13">Urishiol oxidase</fullName>
    </alternativeName>
</protein>
<keyword evidence="10 13" id="KW-0186">Copper</keyword>
<dbReference type="OrthoDB" id="2121828at2759"/>
<keyword evidence="9 13" id="KW-0560">Oxidoreductase</keyword>
<name>A0A2P5FHQ2_TREOI</name>
<dbReference type="SUPFAM" id="SSF49503">
    <property type="entry name" value="Cupredoxins"/>
    <property type="match status" value="3"/>
</dbReference>
<dbReference type="PANTHER" id="PTHR11709:SF317">
    <property type="entry name" value="LACCASE"/>
    <property type="match status" value="1"/>
</dbReference>
<evidence type="ECO:0000256" key="4">
    <source>
        <dbReference type="ARBA" id="ARBA00012297"/>
    </source>
</evidence>
<feature type="domain" description="Plastocyanin-like" evidence="14">
    <location>
        <begin position="158"/>
        <end position="306"/>
    </location>
</feature>
<evidence type="ECO:0000256" key="7">
    <source>
        <dbReference type="ARBA" id="ARBA00022723"/>
    </source>
</evidence>
<keyword evidence="18" id="KW-1185">Reference proteome</keyword>
<evidence type="ECO:0000313" key="17">
    <source>
        <dbReference type="EMBL" id="PON97341.1"/>
    </source>
</evidence>
<evidence type="ECO:0000256" key="1">
    <source>
        <dbReference type="ARBA" id="ARBA00000349"/>
    </source>
</evidence>
<dbReference type="InterPro" id="IPR011707">
    <property type="entry name" value="Cu-oxidase-like_N"/>
</dbReference>
<dbReference type="CDD" id="cd13849">
    <property type="entry name" value="CuRO_1_LCC_plant"/>
    <property type="match status" value="1"/>
</dbReference>
<reference evidence="18" key="1">
    <citation type="submission" date="2016-06" db="EMBL/GenBank/DDBJ databases">
        <title>Parallel loss of symbiosis genes in relatives of nitrogen-fixing non-legume Parasponia.</title>
        <authorList>
            <person name="Van Velzen R."/>
            <person name="Holmer R."/>
            <person name="Bu F."/>
            <person name="Rutten L."/>
            <person name="Van Zeijl A."/>
            <person name="Liu W."/>
            <person name="Santuari L."/>
            <person name="Cao Q."/>
            <person name="Sharma T."/>
            <person name="Shen D."/>
            <person name="Roswanjaya Y."/>
            <person name="Wardhani T."/>
            <person name="Kalhor M.S."/>
            <person name="Jansen J."/>
            <person name="Van den Hoogen J."/>
            <person name="Gungor B."/>
            <person name="Hartog M."/>
            <person name="Hontelez J."/>
            <person name="Verver J."/>
            <person name="Yang W.-C."/>
            <person name="Schijlen E."/>
            <person name="Repin R."/>
            <person name="Schilthuizen M."/>
            <person name="Schranz E."/>
            <person name="Heidstra R."/>
            <person name="Miyata K."/>
            <person name="Fedorova E."/>
            <person name="Kohlen W."/>
            <person name="Bisseling T."/>
            <person name="Smit S."/>
            <person name="Geurts R."/>
        </authorList>
    </citation>
    <scope>NUCLEOTIDE SEQUENCE [LARGE SCALE GENOMIC DNA]</scope>
    <source>
        <strain evidence="18">cv. RG33-2</strain>
    </source>
</reference>
<dbReference type="STRING" id="63057.A0A2P5FHQ2"/>
<dbReference type="CDD" id="cd13875">
    <property type="entry name" value="CuRO_2_LCC_plant"/>
    <property type="match status" value="1"/>
</dbReference>
<dbReference type="Gene3D" id="2.60.40.420">
    <property type="entry name" value="Cupredoxins - blue copper proteins"/>
    <property type="match status" value="3"/>
</dbReference>
<evidence type="ECO:0000256" key="12">
    <source>
        <dbReference type="ARBA" id="ARBA00023185"/>
    </source>
</evidence>
<dbReference type="GO" id="GO:0052716">
    <property type="term" value="F:hydroquinone:oxygen oxidoreductase activity"/>
    <property type="evidence" value="ECO:0007669"/>
    <property type="project" value="UniProtKB-EC"/>
</dbReference>
<dbReference type="NCBIfam" id="TIGR03389">
    <property type="entry name" value="laccase"/>
    <property type="match status" value="1"/>
</dbReference>
<keyword evidence="6 13" id="KW-0964">Secreted</keyword>
<proteinExistence type="inferred from homology"/>
<sequence length="525" mass="58137">MKSWFGALKLLLAFLTFPVTVDCLVRHYNFRVVLTNTTKLCSTKSIVTVNGQFPGPTVYAREDDSVIVRVTNHVNQNMTIHWHGVRQHLTGWADGPAYVTQCPIQPGQNYVYNFTLTGQRGTLLWHAHISWLRATVHGAIVILPKRGVPYPFPKPHKEKIIVLGEWWKSDVEAVLNQATQSGLPPNVSDAHTINGFSGPFPNCSSQGYTLHVKEGKTYLLRIINAALNDELFFRIAGHNLTVVEADASYTKPFQTDTIYISPGQTTNALLHANQAIGKYLIVISPFMDAPIGFDNSTSFSTLRYKHTPPNPNTTFLTAIPPQNATPITKTFLDSLKSLNSLQYPTRVPLTVDHSLFFTMGVGVNPCDTCVNGSKLVGDMNNVSFVLPTTALLEAHYYNIKGVFTTDFPANPPVVFNYTGSSPVNMQTTNGTRLYKLGFNSTVQLVLQGTAVIAPESHPTHLHGFNFYVVGHGLGNFDPVKDPESFNLVDPVERNTIGVPTAGWTAIRFRADNPGDDHYQFYLIYV</sequence>
<evidence type="ECO:0000256" key="6">
    <source>
        <dbReference type="ARBA" id="ARBA00022525"/>
    </source>
</evidence>
<dbReference type="GO" id="GO:0046274">
    <property type="term" value="P:lignin catabolic process"/>
    <property type="evidence" value="ECO:0007669"/>
    <property type="project" value="UniProtKB-KW"/>
</dbReference>
<feature type="domain" description="Plastocyanin-like" evidence="15">
    <location>
        <begin position="406"/>
        <end position="515"/>
    </location>
</feature>
<dbReference type="GO" id="GO:0048046">
    <property type="term" value="C:apoplast"/>
    <property type="evidence" value="ECO:0007669"/>
    <property type="project" value="UniProtKB-SubCell"/>
</dbReference>
<dbReference type="InterPro" id="IPR001117">
    <property type="entry name" value="Cu-oxidase_2nd"/>
</dbReference>
<keyword evidence="5 13" id="KW-0052">Apoplast</keyword>
<comment type="catalytic activity">
    <reaction evidence="1 13">
        <text>4 hydroquinone + O2 = 4 benzosemiquinone + 2 H2O</text>
        <dbReference type="Rhea" id="RHEA:11276"/>
        <dbReference type="ChEBI" id="CHEBI:15377"/>
        <dbReference type="ChEBI" id="CHEBI:15379"/>
        <dbReference type="ChEBI" id="CHEBI:17594"/>
        <dbReference type="ChEBI" id="CHEBI:17977"/>
        <dbReference type="EC" id="1.10.3.2"/>
    </reaction>
</comment>
<dbReference type="InterPro" id="IPR045087">
    <property type="entry name" value="Cu-oxidase_fam"/>
</dbReference>
<comment type="caution">
    <text evidence="17">The sequence shown here is derived from an EMBL/GenBank/DDBJ whole genome shotgun (WGS) entry which is preliminary data.</text>
</comment>
<dbReference type="InterPro" id="IPR011706">
    <property type="entry name" value="Cu-oxidase_C"/>
</dbReference>